<feature type="domain" description="Chitin-binding type-2" evidence="1">
    <location>
        <begin position="133"/>
        <end position="191"/>
    </location>
</feature>
<dbReference type="Gene3D" id="2.170.140.10">
    <property type="entry name" value="Chitin binding domain"/>
    <property type="match status" value="1"/>
</dbReference>
<dbReference type="GO" id="GO:0008061">
    <property type="term" value="F:chitin binding"/>
    <property type="evidence" value="ECO:0007669"/>
    <property type="project" value="InterPro"/>
</dbReference>
<dbReference type="InterPro" id="IPR036508">
    <property type="entry name" value="Chitin-bd_dom_sf"/>
</dbReference>
<keyword evidence="3" id="KW-1185">Reference proteome</keyword>
<evidence type="ECO:0000313" key="3">
    <source>
        <dbReference type="Proteomes" id="UP001292094"/>
    </source>
</evidence>
<dbReference type="GO" id="GO:0005576">
    <property type="term" value="C:extracellular region"/>
    <property type="evidence" value="ECO:0007669"/>
    <property type="project" value="InterPro"/>
</dbReference>
<evidence type="ECO:0000313" key="2">
    <source>
        <dbReference type="EMBL" id="KAK4296874.1"/>
    </source>
</evidence>
<dbReference type="InterPro" id="IPR002557">
    <property type="entry name" value="Chitin-bd_dom"/>
</dbReference>
<feature type="domain" description="Chitin-binding type-2" evidence="1">
    <location>
        <begin position="6"/>
        <end position="68"/>
    </location>
</feature>
<dbReference type="Proteomes" id="UP001292094">
    <property type="component" value="Unassembled WGS sequence"/>
</dbReference>
<sequence>MGQICAPSCTGLVPGNQIPDPENCRNYYVCMADGTPSDLPFPCDEGLKFDNTTGLCIDETDAALICGVCPPSCRFSCPVNSTELSFIADASSCSIYYLCSDDDILHLSCSSPDLYFDGEDCQDDPSKCCDGCSVYCYEAFIEMADPSNCNNFYFCKDPEYYPESDDLFTCPSGEKFNSTLGHCSSDATCVEPCA</sequence>
<dbReference type="PROSITE" id="PS50940">
    <property type="entry name" value="CHIT_BIND_II"/>
    <property type="match status" value="2"/>
</dbReference>
<protein>
    <recommendedName>
        <fullName evidence="1">Chitin-binding type-2 domain-containing protein</fullName>
    </recommendedName>
</protein>
<evidence type="ECO:0000259" key="1">
    <source>
        <dbReference type="PROSITE" id="PS50940"/>
    </source>
</evidence>
<accession>A0AAE1NV56</accession>
<organism evidence="2 3">
    <name type="scientific">Petrolisthes manimaculis</name>
    <dbReference type="NCBI Taxonomy" id="1843537"/>
    <lineage>
        <taxon>Eukaryota</taxon>
        <taxon>Metazoa</taxon>
        <taxon>Ecdysozoa</taxon>
        <taxon>Arthropoda</taxon>
        <taxon>Crustacea</taxon>
        <taxon>Multicrustacea</taxon>
        <taxon>Malacostraca</taxon>
        <taxon>Eumalacostraca</taxon>
        <taxon>Eucarida</taxon>
        <taxon>Decapoda</taxon>
        <taxon>Pleocyemata</taxon>
        <taxon>Anomura</taxon>
        <taxon>Galatheoidea</taxon>
        <taxon>Porcellanidae</taxon>
        <taxon>Petrolisthes</taxon>
    </lineage>
</organism>
<dbReference type="AlphaFoldDB" id="A0AAE1NV56"/>
<dbReference type="SUPFAM" id="SSF57625">
    <property type="entry name" value="Invertebrate chitin-binding proteins"/>
    <property type="match status" value="1"/>
</dbReference>
<dbReference type="EMBL" id="JAWZYT010003752">
    <property type="protein sequence ID" value="KAK4296874.1"/>
    <property type="molecule type" value="Genomic_DNA"/>
</dbReference>
<comment type="caution">
    <text evidence="2">The sequence shown here is derived from an EMBL/GenBank/DDBJ whole genome shotgun (WGS) entry which is preliminary data.</text>
</comment>
<name>A0AAE1NV56_9EUCA</name>
<dbReference type="Pfam" id="PF01607">
    <property type="entry name" value="CBM_14"/>
    <property type="match status" value="2"/>
</dbReference>
<dbReference type="SMART" id="SM00494">
    <property type="entry name" value="ChtBD2"/>
    <property type="match status" value="3"/>
</dbReference>
<reference evidence="2" key="1">
    <citation type="submission" date="2023-11" db="EMBL/GenBank/DDBJ databases">
        <title>Genome assemblies of two species of porcelain crab, Petrolisthes cinctipes and Petrolisthes manimaculis (Anomura: Porcellanidae).</title>
        <authorList>
            <person name="Angst P."/>
        </authorList>
    </citation>
    <scope>NUCLEOTIDE SEQUENCE</scope>
    <source>
        <strain evidence="2">PB745_02</strain>
        <tissue evidence="2">Gill</tissue>
    </source>
</reference>
<gene>
    <name evidence="2" type="ORF">Pmani_030664</name>
</gene>
<proteinExistence type="predicted"/>